<protein>
    <submittedName>
        <fullName evidence="1">Uncharacterized protein</fullName>
    </submittedName>
</protein>
<dbReference type="EMBL" id="JAROAS010000011">
    <property type="protein sequence ID" value="MED4128088.1"/>
    <property type="molecule type" value="Genomic_DNA"/>
</dbReference>
<accession>A0ABU6NIS0</accession>
<evidence type="ECO:0000313" key="1">
    <source>
        <dbReference type="EMBL" id="MED4128088.1"/>
    </source>
</evidence>
<sequence>MERYAKHIKEHQYNSLRTYQDEPVIGFYLSEDKNRAGIIEVNQDVIIDTEIEIKSDIPTLITLEGEEEIYVGIVFPDEIDLNEVRYVSLKETDIGNLTLDIDQEVPFSFGFIQDELPNAITLEIMDKNSEILDEIKLQ</sequence>
<dbReference type="Proteomes" id="UP001341820">
    <property type="component" value="Unassembled WGS sequence"/>
</dbReference>
<dbReference type="RefSeq" id="WP_328236881.1">
    <property type="nucleotide sequence ID" value="NZ_JAROAS010000011.1"/>
</dbReference>
<proteinExistence type="predicted"/>
<gene>
    <name evidence="1" type="ORF">P5F74_08080</name>
</gene>
<organism evidence="1 2">
    <name type="scientific">Shouchella miscanthi</name>
    <dbReference type="NCBI Taxonomy" id="2598861"/>
    <lineage>
        <taxon>Bacteria</taxon>
        <taxon>Bacillati</taxon>
        <taxon>Bacillota</taxon>
        <taxon>Bacilli</taxon>
        <taxon>Bacillales</taxon>
        <taxon>Bacillaceae</taxon>
        <taxon>Shouchella</taxon>
    </lineage>
</organism>
<evidence type="ECO:0000313" key="2">
    <source>
        <dbReference type="Proteomes" id="UP001341820"/>
    </source>
</evidence>
<name>A0ABU6NIS0_9BACI</name>
<reference evidence="1 2" key="1">
    <citation type="submission" date="2023-03" db="EMBL/GenBank/DDBJ databases">
        <title>Bacillus Genome Sequencing.</title>
        <authorList>
            <person name="Dunlap C."/>
        </authorList>
    </citation>
    <scope>NUCLEOTIDE SEQUENCE [LARGE SCALE GENOMIC DNA]</scope>
    <source>
        <strain evidence="1 2">B-4107</strain>
    </source>
</reference>
<keyword evidence="2" id="KW-1185">Reference proteome</keyword>
<comment type="caution">
    <text evidence="1">The sequence shown here is derived from an EMBL/GenBank/DDBJ whole genome shotgun (WGS) entry which is preliminary data.</text>
</comment>